<protein>
    <submittedName>
        <fullName evidence="1">Uncharacterized protein</fullName>
    </submittedName>
</protein>
<reference evidence="2" key="1">
    <citation type="journal article" date="2022" name="Mol. Ecol. Resour.">
        <title>The genomes of chicory, endive, great burdock and yacon provide insights into Asteraceae palaeo-polyploidization history and plant inulin production.</title>
        <authorList>
            <person name="Fan W."/>
            <person name="Wang S."/>
            <person name="Wang H."/>
            <person name="Wang A."/>
            <person name="Jiang F."/>
            <person name="Liu H."/>
            <person name="Zhao H."/>
            <person name="Xu D."/>
            <person name="Zhang Y."/>
        </authorList>
    </citation>
    <scope>NUCLEOTIDE SEQUENCE [LARGE SCALE GENOMIC DNA]</scope>
    <source>
        <strain evidence="2">cv. Yunnan</strain>
    </source>
</reference>
<dbReference type="EMBL" id="CM042042">
    <property type="protein sequence ID" value="KAI3705688.1"/>
    <property type="molecule type" value="Genomic_DNA"/>
</dbReference>
<evidence type="ECO:0000313" key="2">
    <source>
        <dbReference type="Proteomes" id="UP001056120"/>
    </source>
</evidence>
<organism evidence="1 2">
    <name type="scientific">Smallanthus sonchifolius</name>
    <dbReference type="NCBI Taxonomy" id="185202"/>
    <lineage>
        <taxon>Eukaryota</taxon>
        <taxon>Viridiplantae</taxon>
        <taxon>Streptophyta</taxon>
        <taxon>Embryophyta</taxon>
        <taxon>Tracheophyta</taxon>
        <taxon>Spermatophyta</taxon>
        <taxon>Magnoliopsida</taxon>
        <taxon>eudicotyledons</taxon>
        <taxon>Gunneridae</taxon>
        <taxon>Pentapetalae</taxon>
        <taxon>asterids</taxon>
        <taxon>campanulids</taxon>
        <taxon>Asterales</taxon>
        <taxon>Asteraceae</taxon>
        <taxon>Asteroideae</taxon>
        <taxon>Heliantheae alliance</taxon>
        <taxon>Millerieae</taxon>
        <taxon>Smallanthus</taxon>
    </lineage>
</organism>
<sequence>MASTTTTTPLITTHNDLEQRPESTESPTGKVLAGLLVSVLVLSSLAAVIYNQPQKPEGLRQSTTNSRGVGWPEKVFGGDDSIEWQRSAYHFQPDKNFISDPDGPLYYKGWYHLFYQYNPYSAIWGNISWGHAVSKDLINWFHLPLAMVPDHWYDIQGVMTGSATFLPDGQIFMLYSGNAYDLSQLQCLAYPPIPPIPSLSIGSNTKATPFSSPLPASGSKTFVTRPPSGSGPMASTEWLWAQNTTIR</sequence>
<name>A0ACB9A736_9ASTR</name>
<accession>A0ACB9A736</accession>
<proteinExistence type="predicted"/>
<dbReference type="Proteomes" id="UP001056120">
    <property type="component" value="Linkage Group LG25"/>
</dbReference>
<gene>
    <name evidence="1" type="ORF">L1987_75929</name>
</gene>
<keyword evidence="2" id="KW-1185">Reference proteome</keyword>
<evidence type="ECO:0000313" key="1">
    <source>
        <dbReference type="EMBL" id="KAI3705688.1"/>
    </source>
</evidence>
<reference evidence="1 2" key="2">
    <citation type="journal article" date="2022" name="Mol. Ecol. Resour.">
        <title>The genomes of chicory, endive, great burdock and yacon provide insights into Asteraceae paleo-polyploidization history and plant inulin production.</title>
        <authorList>
            <person name="Fan W."/>
            <person name="Wang S."/>
            <person name="Wang H."/>
            <person name="Wang A."/>
            <person name="Jiang F."/>
            <person name="Liu H."/>
            <person name="Zhao H."/>
            <person name="Xu D."/>
            <person name="Zhang Y."/>
        </authorList>
    </citation>
    <scope>NUCLEOTIDE SEQUENCE [LARGE SCALE GENOMIC DNA]</scope>
    <source>
        <strain evidence="2">cv. Yunnan</strain>
        <tissue evidence="1">Leaves</tissue>
    </source>
</reference>
<comment type="caution">
    <text evidence="1">The sequence shown here is derived from an EMBL/GenBank/DDBJ whole genome shotgun (WGS) entry which is preliminary data.</text>
</comment>